<dbReference type="RefSeq" id="WP_189689346.1">
    <property type="nucleotide sequence ID" value="NZ_BMYK01000019.1"/>
</dbReference>
<dbReference type="InterPro" id="IPR027367">
    <property type="entry name" value="Gly-zipper_YMGG"/>
</dbReference>
<keyword evidence="3" id="KW-0998">Cell outer membrane</keyword>
<dbReference type="Pfam" id="PF00691">
    <property type="entry name" value="OmpA"/>
    <property type="match status" value="1"/>
</dbReference>
<dbReference type="Gene3D" id="3.30.1330.60">
    <property type="entry name" value="OmpA-like domain"/>
    <property type="match status" value="1"/>
</dbReference>
<dbReference type="PANTHER" id="PTHR30329">
    <property type="entry name" value="STATOR ELEMENT OF FLAGELLAR MOTOR COMPLEX"/>
    <property type="match status" value="1"/>
</dbReference>
<sequence length="224" mass="23061">MTTLHASSSISFRPAVPRAGVAAAVVLAVALGGCANMSETQKGTAVGAGVGAGVGALVGQGRGAAIGAGVGALGGYIWSSHMQKKKAEMEQATAGTGVAVTQTADNQLKLNIPSDISFDTGRADIRPALRPILDQFANGLRDQPNTEVRIIGHTDSTGSDAVNDPLSLQRANSARDYLTARGVDPRRILTAGRGSHEPIAENNSDAGRAKNRRVEIFLAERPQG</sequence>
<dbReference type="CDD" id="cd07185">
    <property type="entry name" value="OmpA_C-like"/>
    <property type="match status" value="1"/>
</dbReference>
<reference evidence="7" key="1">
    <citation type="journal article" date="2019" name="Int. J. Syst. Evol. Microbiol.">
        <title>The Global Catalogue of Microorganisms (GCM) 10K type strain sequencing project: providing services to taxonomists for standard genome sequencing and annotation.</title>
        <authorList>
            <consortium name="The Broad Institute Genomics Platform"/>
            <consortium name="The Broad Institute Genome Sequencing Center for Infectious Disease"/>
            <person name="Wu L."/>
            <person name="Ma J."/>
        </authorList>
    </citation>
    <scope>NUCLEOTIDE SEQUENCE [LARGE SCALE GENOMIC DNA]</scope>
    <source>
        <strain evidence="7">KCTC 23314</strain>
    </source>
</reference>
<dbReference type="InterPro" id="IPR006665">
    <property type="entry name" value="OmpA-like"/>
</dbReference>
<proteinExistence type="predicted"/>
<dbReference type="Pfam" id="PF13441">
    <property type="entry name" value="Gly-zipper_YMGG"/>
    <property type="match status" value="1"/>
</dbReference>
<evidence type="ECO:0000313" key="6">
    <source>
        <dbReference type="EMBL" id="GHC94903.1"/>
    </source>
</evidence>
<keyword evidence="2 4" id="KW-0472">Membrane</keyword>
<accession>A0ABQ3G785</accession>
<evidence type="ECO:0000256" key="3">
    <source>
        <dbReference type="ARBA" id="ARBA00023237"/>
    </source>
</evidence>
<name>A0ABQ3G785_9BURK</name>
<gene>
    <name evidence="6" type="ORF">GCM10007320_47280</name>
</gene>
<evidence type="ECO:0000256" key="4">
    <source>
        <dbReference type="PROSITE-ProRule" id="PRU00473"/>
    </source>
</evidence>
<dbReference type="PROSITE" id="PS51123">
    <property type="entry name" value="OMPA_2"/>
    <property type="match status" value="1"/>
</dbReference>
<dbReference type="SUPFAM" id="SSF103088">
    <property type="entry name" value="OmpA-like"/>
    <property type="match status" value="1"/>
</dbReference>
<dbReference type="PANTHER" id="PTHR30329:SF21">
    <property type="entry name" value="LIPOPROTEIN YIAD-RELATED"/>
    <property type="match status" value="1"/>
</dbReference>
<evidence type="ECO:0000259" key="5">
    <source>
        <dbReference type="PROSITE" id="PS51123"/>
    </source>
</evidence>
<feature type="domain" description="OmpA-like" evidence="5">
    <location>
        <begin position="105"/>
        <end position="222"/>
    </location>
</feature>
<protein>
    <submittedName>
        <fullName evidence="6">Cell envelope biogenesis protein OmpA</fullName>
    </submittedName>
</protein>
<evidence type="ECO:0000256" key="2">
    <source>
        <dbReference type="ARBA" id="ARBA00023136"/>
    </source>
</evidence>
<organism evidence="6 7">
    <name type="scientific">Pseudorhodoferax aquiterrae</name>
    <dbReference type="NCBI Taxonomy" id="747304"/>
    <lineage>
        <taxon>Bacteria</taxon>
        <taxon>Pseudomonadati</taxon>
        <taxon>Pseudomonadota</taxon>
        <taxon>Betaproteobacteria</taxon>
        <taxon>Burkholderiales</taxon>
        <taxon>Comamonadaceae</taxon>
    </lineage>
</organism>
<dbReference type="InterPro" id="IPR006664">
    <property type="entry name" value="OMP_bac"/>
</dbReference>
<dbReference type="InterPro" id="IPR036737">
    <property type="entry name" value="OmpA-like_sf"/>
</dbReference>
<dbReference type="Proteomes" id="UP000626210">
    <property type="component" value="Unassembled WGS sequence"/>
</dbReference>
<evidence type="ECO:0000313" key="7">
    <source>
        <dbReference type="Proteomes" id="UP000626210"/>
    </source>
</evidence>
<keyword evidence="7" id="KW-1185">Reference proteome</keyword>
<comment type="caution">
    <text evidence="6">The sequence shown here is derived from an EMBL/GenBank/DDBJ whole genome shotgun (WGS) entry which is preliminary data.</text>
</comment>
<evidence type="ECO:0000256" key="1">
    <source>
        <dbReference type="ARBA" id="ARBA00004442"/>
    </source>
</evidence>
<dbReference type="EMBL" id="BMYK01000019">
    <property type="protein sequence ID" value="GHC94903.1"/>
    <property type="molecule type" value="Genomic_DNA"/>
</dbReference>
<comment type="subcellular location">
    <subcellularLocation>
        <location evidence="1">Cell outer membrane</location>
    </subcellularLocation>
</comment>
<dbReference type="PRINTS" id="PR01021">
    <property type="entry name" value="OMPADOMAIN"/>
</dbReference>
<dbReference type="InterPro" id="IPR050330">
    <property type="entry name" value="Bact_OuterMem_StrucFunc"/>
</dbReference>